<evidence type="ECO:0000313" key="1">
    <source>
        <dbReference type="EMBL" id="SFI84829.1"/>
    </source>
</evidence>
<organism evidence="1 2">
    <name type="scientific">Albimonas pacifica</name>
    <dbReference type="NCBI Taxonomy" id="1114924"/>
    <lineage>
        <taxon>Bacteria</taxon>
        <taxon>Pseudomonadati</taxon>
        <taxon>Pseudomonadota</taxon>
        <taxon>Alphaproteobacteria</taxon>
        <taxon>Rhodobacterales</taxon>
        <taxon>Paracoccaceae</taxon>
        <taxon>Albimonas</taxon>
    </lineage>
</organism>
<dbReference type="RefSeq" id="WP_092863164.1">
    <property type="nucleotide sequence ID" value="NZ_FOQH01000010.1"/>
</dbReference>
<gene>
    <name evidence="1" type="ORF">SAMN05216258_11058</name>
</gene>
<keyword evidence="2" id="KW-1185">Reference proteome</keyword>
<protein>
    <submittedName>
        <fullName evidence="1">Uncharacterized protein</fullName>
    </submittedName>
</protein>
<reference evidence="1 2" key="1">
    <citation type="submission" date="2016-10" db="EMBL/GenBank/DDBJ databases">
        <authorList>
            <person name="de Groot N.N."/>
        </authorList>
    </citation>
    <scope>NUCLEOTIDE SEQUENCE [LARGE SCALE GENOMIC DNA]</scope>
    <source>
        <strain evidence="1 2">CGMCC 1.11030</strain>
    </source>
</reference>
<dbReference type="Proteomes" id="UP000199377">
    <property type="component" value="Unassembled WGS sequence"/>
</dbReference>
<dbReference type="EMBL" id="FOQH01000010">
    <property type="protein sequence ID" value="SFI84829.1"/>
    <property type="molecule type" value="Genomic_DNA"/>
</dbReference>
<name>A0A1I3LJ54_9RHOB</name>
<sequence>MTTKIEYRVRPVTRYVVTRYTESEDADGCGSFSSECLGEFDHEPHANEVGSRLAEADGASFVGILHDGHTAPR</sequence>
<accession>A0A1I3LJ54</accession>
<dbReference type="AlphaFoldDB" id="A0A1I3LJ54"/>
<evidence type="ECO:0000313" key="2">
    <source>
        <dbReference type="Proteomes" id="UP000199377"/>
    </source>
</evidence>
<proteinExistence type="predicted"/>